<dbReference type="InterPro" id="IPR012347">
    <property type="entry name" value="Ferritin-like"/>
</dbReference>
<dbReference type="Proteomes" id="UP001060414">
    <property type="component" value="Chromosome"/>
</dbReference>
<proteinExistence type="predicted"/>
<name>A0ABY5ZLG8_9BACT</name>
<gene>
    <name evidence="1" type="ORF">L9S41_01020</name>
</gene>
<dbReference type="RefSeq" id="WP_260748349.1">
    <property type="nucleotide sequence ID" value="NZ_CP092109.1"/>
</dbReference>
<organism evidence="1 2">
    <name type="scientific">Geoalkalibacter halelectricus</name>
    <dbReference type="NCBI Taxonomy" id="2847045"/>
    <lineage>
        <taxon>Bacteria</taxon>
        <taxon>Pseudomonadati</taxon>
        <taxon>Thermodesulfobacteriota</taxon>
        <taxon>Desulfuromonadia</taxon>
        <taxon>Desulfuromonadales</taxon>
        <taxon>Geoalkalibacteraceae</taxon>
        <taxon>Geoalkalibacter</taxon>
    </lineage>
</organism>
<sequence length="151" mass="17521">MRFEQTSDVLDHVGLFHQEAGAMFRKLRERASNPRVRMLLDYIVCHEESLARNVLSYKTECSPQLLSSWFKYAHDKDIFAPLARVDVERDPTFDDVLDLAVENDAKLLELYQEMVDRSTSADVRDLFSSLLLKEMKEKQKLIRSALGLLDI</sequence>
<reference evidence="1" key="1">
    <citation type="journal article" date="2022" name="Environ. Microbiol.">
        <title>Geoalkalibacter halelectricus SAP #1 sp. nov. possessing extracellular electron transfer and mineral#reducing capabilities from a haloalkaline environment.</title>
        <authorList>
            <person name="Yadav S."/>
            <person name="Singh R."/>
            <person name="Sundharam S.S."/>
            <person name="Chaudhary S."/>
            <person name="Krishnamurthi S."/>
            <person name="Patil S.A."/>
        </authorList>
    </citation>
    <scope>NUCLEOTIDE SEQUENCE</scope>
    <source>
        <strain evidence="1">SAP-1</strain>
    </source>
</reference>
<dbReference type="EMBL" id="CP092109">
    <property type="protein sequence ID" value="UWZ79995.1"/>
    <property type="molecule type" value="Genomic_DNA"/>
</dbReference>
<keyword evidence="2" id="KW-1185">Reference proteome</keyword>
<dbReference type="InterPro" id="IPR009078">
    <property type="entry name" value="Ferritin-like_SF"/>
</dbReference>
<evidence type="ECO:0000313" key="2">
    <source>
        <dbReference type="Proteomes" id="UP001060414"/>
    </source>
</evidence>
<accession>A0ABY5ZLG8</accession>
<dbReference type="SUPFAM" id="SSF47240">
    <property type="entry name" value="Ferritin-like"/>
    <property type="match status" value="1"/>
</dbReference>
<evidence type="ECO:0008006" key="3">
    <source>
        <dbReference type="Google" id="ProtNLM"/>
    </source>
</evidence>
<protein>
    <recommendedName>
        <fullName evidence="3">Rubrerythrin</fullName>
    </recommendedName>
</protein>
<evidence type="ECO:0000313" key="1">
    <source>
        <dbReference type="EMBL" id="UWZ79995.1"/>
    </source>
</evidence>
<dbReference type="Gene3D" id="1.20.1260.10">
    <property type="match status" value="1"/>
</dbReference>